<name>A0A699VYT7_TANCI</name>
<evidence type="ECO:0000313" key="2">
    <source>
        <dbReference type="EMBL" id="GFD40785.1"/>
    </source>
</evidence>
<feature type="compositionally biased region" description="Pro residues" evidence="1">
    <location>
        <begin position="75"/>
        <end position="84"/>
    </location>
</feature>
<feature type="compositionally biased region" description="Basic residues" evidence="1">
    <location>
        <begin position="1"/>
        <end position="16"/>
    </location>
</feature>
<organism evidence="2">
    <name type="scientific">Tanacetum cinerariifolium</name>
    <name type="common">Dalmatian daisy</name>
    <name type="synonym">Chrysanthemum cinerariifolium</name>
    <dbReference type="NCBI Taxonomy" id="118510"/>
    <lineage>
        <taxon>Eukaryota</taxon>
        <taxon>Viridiplantae</taxon>
        <taxon>Streptophyta</taxon>
        <taxon>Embryophyta</taxon>
        <taxon>Tracheophyta</taxon>
        <taxon>Spermatophyta</taxon>
        <taxon>Magnoliopsida</taxon>
        <taxon>eudicotyledons</taxon>
        <taxon>Gunneridae</taxon>
        <taxon>Pentapetalae</taxon>
        <taxon>asterids</taxon>
        <taxon>campanulids</taxon>
        <taxon>Asterales</taxon>
        <taxon>Asteraceae</taxon>
        <taxon>Asteroideae</taxon>
        <taxon>Anthemideae</taxon>
        <taxon>Anthemidinae</taxon>
        <taxon>Tanacetum</taxon>
    </lineage>
</organism>
<dbReference type="AlphaFoldDB" id="A0A699VYT7"/>
<feature type="compositionally biased region" description="Basic residues" evidence="1">
    <location>
        <begin position="42"/>
        <end position="54"/>
    </location>
</feature>
<feature type="non-terminal residue" evidence="2">
    <location>
        <position position="1"/>
    </location>
</feature>
<proteinExistence type="predicted"/>
<gene>
    <name evidence="2" type="ORF">Tci_912754</name>
</gene>
<evidence type="ECO:0000256" key="1">
    <source>
        <dbReference type="SAM" id="MobiDB-lite"/>
    </source>
</evidence>
<comment type="caution">
    <text evidence="2">The sequence shown here is derived from an EMBL/GenBank/DDBJ whole genome shotgun (WGS) entry which is preliminary data.</text>
</comment>
<sequence>RRLHRAAGAQPRHRRGNVFARRPQKAGVAHQSLSGRRQSAAAHRHRRRMGPRHAPRLDHALCQADDAGRDGRRPPGVPDGPRPGPQAAGAGRAHQLRARG</sequence>
<feature type="region of interest" description="Disordered" evidence="1">
    <location>
        <begin position="1"/>
        <end position="100"/>
    </location>
</feature>
<protein>
    <submittedName>
        <fullName evidence="2">Uncharacterized protein</fullName>
    </submittedName>
</protein>
<dbReference type="EMBL" id="BKCJ011539694">
    <property type="protein sequence ID" value="GFD40785.1"/>
    <property type="molecule type" value="Genomic_DNA"/>
</dbReference>
<accession>A0A699VYT7</accession>
<reference evidence="2" key="1">
    <citation type="journal article" date="2019" name="Sci. Rep.">
        <title>Draft genome of Tanacetum cinerariifolium, the natural source of mosquito coil.</title>
        <authorList>
            <person name="Yamashiro T."/>
            <person name="Shiraishi A."/>
            <person name="Satake H."/>
            <person name="Nakayama K."/>
        </authorList>
    </citation>
    <scope>NUCLEOTIDE SEQUENCE</scope>
</reference>